<gene>
    <name evidence="7" type="ORF">HTZ77_34935</name>
</gene>
<keyword evidence="3" id="KW-0804">Transcription</keyword>
<protein>
    <submittedName>
        <fullName evidence="7">TetR family transcriptional regulator</fullName>
    </submittedName>
</protein>
<dbReference type="PRINTS" id="PR00455">
    <property type="entry name" value="HTHTETR"/>
</dbReference>
<dbReference type="AlphaFoldDB" id="A0A7Y6IFA7"/>
<feature type="region of interest" description="Disordered" evidence="5">
    <location>
        <begin position="200"/>
        <end position="224"/>
    </location>
</feature>
<sequence length="224" mass="24724">MGLRERKKEKTRLAILDAALDLFLEQGYDSTTVEQIAGAVDISPRTFFRYFTSKDSLVLWFHDHGEQIITETLRSRPPGEPPFTSMVHGLRALLGDMQESTPQDAGRFLKLRRLLDDHPHLVGLSVARGAETERRLAAAVAARRGVDPADDRMSHLVVAIAMAALRVGFECPHKDQPDLGEVLEQMEETITLVEGMLRPGWDLQDAPEPPAAPAPPASREGSDA</sequence>
<organism evidence="7 8">
    <name type="scientific">Nonomuraea montanisoli</name>
    <dbReference type="NCBI Taxonomy" id="2741721"/>
    <lineage>
        <taxon>Bacteria</taxon>
        <taxon>Bacillati</taxon>
        <taxon>Actinomycetota</taxon>
        <taxon>Actinomycetes</taxon>
        <taxon>Streptosporangiales</taxon>
        <taxon>Streptosporangiaceae</taxon>
        <taxon>Nonomuraea</taxon>
    </lineage>
</organism>
<proteinExistence type="predicted"/>
<dbReference type="Pfam" id="PF17754">
    <property type="entry name" value="TetR_C_14"/>
    <property type="match status" value="1"/>
</dbReference>
<dbReference type="GO" id="GO:0003700">
    <property type="term" value="F:DNA-binding transcription factor activity"/>
    <property type="evidence" value="ECO:0007669"/>
    <property type="project" value="TreeGrafter"/>
</dbReference>
<dbReference type="InterPro" id="IPR050109">
    <property type="entry name" value="HTH-type_TetR-like_transc_reg"/>
</dbReference>
<dbReference type="InterPro" id="IPR009057">
    <property type="entry name" value="Homeodomain-like_sf"/>
</dbReference>
<evidence type="ECO:0000256" key="4">
    <source>
        <dbReference type="PROSITE-ProRule" id="PRU00335"/>
    </source>
</evidence>
<evidence type="ECO:0000313" key="7">
    <source>
        <dbReference type="EMBL" id="NUW36565.1"/>
    </source>
</evidence>
<dbReference type="InterPro" id="IPR023772">
    <property type="entry name" value="DNA-bd_HTH_TetR-type_CS"/>
</dbReference>
<evidence type="ECO:0000256" key="3">
    <source>
        <dbReference type="ARBA" id="ARBA00023163"/>
    </source>
</evidence>
<evidence type="ECO:0000259" key="6">
    <source>
        <dbReference type="PROSITE" id="PS50977"/>
    </source>
</evidence>
<dbReference type="PROSITE" id="PS50977">
    <property type="entry name" value="HTH_TETR_2"/>
    <property type="match status" value="1"/>
</dbReference>
<feature type="compositionally biased region" description="Pro residues" evidence="5">
    <location>
        <begin position="207"/>
        <end position="216"/>
    </location>
</feature>
<name>A0A7Y6IFA7_9ACTN</name>
<dbReference type="InterPro" id="IPR001647">
    <property type="entry name" value="HTH_TetR"/>
</dbReference>
<feature type="DNA-binding region" description="H-T-H motif" evidence="4">
    <location>
        <begin position="32"/>
        <end position="51"/>
    </location>
</feature>
<reference evidence="7 8" key="1">
    <citation type="submission" date="2020-06" db="EMBL/GenBank/DDBJ databases">
        <title>Nonomuraea sp. SMC257, a novel actinomycete isolated from soil.</title>
        <authorList>
            <person name="Chanama M."/>
        </authorList>
    </citation>
    <scope>NUCLEOTIDE SEQUENCE [LARGE SCALE GENOMIC DNA]</scope>
    <source>
        <strain evidence="7 8">SMC257</strain>
    </source>
</reference>
<dbReference type="SUPFAM" id="SSF46689">
    <property type="entry name" value="Homeodomain-like"/>
    <property type="match status" value="1"/>
</dbReference>
<dbReference type="PROSITE" id="PS01081">
    <property type="entry name" value="HTH_TETR_1"/>
    <property type="match status" value="1"/>
</dbReference>
<evidence type="ECO:0000256" key="5">
    <source>
        <dbReference type="SAM" id="MobiDB-lite"/>
    </source>
</evidence>
<accession>A0A7Y6IFA7</accession>
<evidence type="ECO:0000256" key="2">
    <source>
        <dbReference type="ARBA" id="ARBA00023125"/>
    </source>
</evidence>
<keyword evidence="8" id="KW-1185">Reference proteome</keyword>
<dbReference type="Pfam" id="PF00440">
    <property type="entry name" value="TetR_N"/>
    <property type="match status" value="1"/>
</dbReference>
<keyword evidence="1" id="KW-0805">Transcription regulation</keyword>
<dbReference type="EMBL" id="JABWGN010000016">
    <property type="protein sequence ID" value="NUW36565.1"/>
    <property type="molecule type" value="Genomic_DNA"/>
</dbReference>
<comment type="caution">
    <text evidence="7">The sequence shown here is derived from an EMBL/GenBank/DDBJ whole genome shotgun (WGS) entry which is preliminary data.</text>
</comment>
<evidence type="ECO:0000313" key="8">
    <source>
        <dbReference type="Proteomes" id="UP000586042"/>
    </source>
</evidence>
<dbReference type="RefSeq" id="WP_175594021.1">
    <property type="nucleotide sequence ID" value="NZ_JABWGN010000016.1"/>
</dbReference>
<dbReference type="PANTHER" id="PTHR30055">
    <property type="entry name" value="HTH-TYPE TRANSCRIPTIONAL REGULATOR RUTR"/>
    <property type="match status" value="1"/>
</dbReference>
<feature type="domain" description="HTH tetR-type" evidence="6">
    <location>
        <begin position="9"/>
        <end position="69"/>
    </location>
</feature>
<dbReference type="Gene3D" id="1.10.10.60">
    <property type="entry name" value="Homeodomain-like"/>
    <property type="match status" value="1"/>
</dbReference>
<dbReference type="InterPro" id="IPR041347">
    <property type="entry name" value="MftR_C"/>
</dbReference>
<evidence type="ECO:0000256" key="1">
    <source>
        <dbReference type="ARBA" id="ARBA00023015"/>
    </source>
</evidence>
<keyword evidence="2 4" id="KW-0238">DNA-binding</keyword>
<dbReference type="PANTHER" id="PTHR30055:SF234">
    <property type="entry name" value="HTH-TYPE TRANSCRIPTIONAL REGULATOR BETI"/>
    <property type="match status" value="1"/>
</dbReference>
<dbReference type="Proteomes" id="UP000586042">
    <property type="component" value="Unassembled WGS sequence"/>
</dbReference>
<dbReference type="GO" id="GO:0000976">
    <property type="term" value="F:transcription cis-regulatory region binding"/>
    <property type="evidence" value="ECO:0007669"/>
    <property type="project" value="TreeGrafter"/>
</dbReference>
<dbReference type="Gene3D" id="1.10.357.10">
    <property type="entry name" value="Tetracycline Repressor, domain 2"/>
    <property type="match status" value="1"/>
</dbReference>